<name>Q0B939_BURCM</name>
<dbReference type="AlphaFoldDB" id="Q0B939"/>
<dbReference type="KEGG" id="bam:Bamb_3780"/>
<evidence type="ECO:0000259" key="1">
    <source>
        <dbReference type="Pfam" id="PF03865"/>
    </source>
</evidence>
<sequence>MTIGSRYTVRGFDGETILAAARGLYWRNELQMPNGVIVQADLSNADMASIAARIWGKPNRQNFNAISFQNSGGQIFKFNRLIGGK</sequence>
<evidence type="ECO:0000313" key="3">
    <source>
        <dbReference type="Proteomes" id="UP000000662"/>
    </source>
</evidence>
<proteinExistence type="predicted"/>
<keyword evidence="3" id="KW-1185">Reference proteome</keyword>
<gene>
    <name evidence="2" type="ordered locus">Bamb_3780</name>
</gene>
<dbReference type="eggNOG" id="COG2831">
    <property type="taxonomic scope" value="Bacteria"/>
</dbReference>
<reference evidence="2" key="1">
    <citation type="submission" date="2006-08" db="EMBL/GenBank/DDBJ databases">
        <title>Complete sequence of Chromosome 2 of Burkholderia cepacia AMMD.</title>
        <authorList>
            <consortium name="US DOE Joint Genome Institute"/>
            <person name="Copeland A."/>
            <person name="Lucas S."/>
            <person name="Lapidus A."/>
            <person name="Barry K."/>
            <person name="Detter J.C."/>
            <person name="Glavina del Rio T."/>
            <person name="Hammon N."/>
            <person name="Israni S."/>
            <person name="Pitluck S."/>
            <person name="Bruce D."/>
            <person name="Chain P."/>
            <person name="Malfatti S."/>
            <person name="Shin M."/>
            <person name="Vergez L."/>
            <person name="Schmutz J."/>
            <person name="Larimer F."/>
            <person name="Land M."/>
            <person name="Hauser L."/>
            <person name="Kyrpides N."/>
            <person name="Kim E."/>
            <person name="Parke J."/>
            <person name="Coenye T."/>
            <person name="Konstantinidis K."/>
            <person name="Ramette A."/>
            <person name="Tiedje J."/>
            <person name="Richardson P."/>
        </authorList>
    </citation>
    <scope>NUCLEOTIDE SEQUENCE</scope>
    <source>
        <strain evidence="2">AMMD</strain>
    </source>
</reference>
<dbReference type="Pfam" id="PF03865">
    <property type="entry name" value="ShlB"/>
    <property type="match status" value="1"/>
</dbReference>
<protein>
    <recommendedName>
        <fullName evidence="1">Haemolysin activator HlyB C-terminal domain-containing protein</fullName>
    </recommendedName>
</protein>
<dbReference type="EMBL" id="CP000441">
    <property type="protein sequence ID" value="ABI89334.1"/>
    <property type="molecule type" value="Genomic_DNA"/>
</dbReference>
<dbReference type="Gene3D" id="2.40.160.50">
    <property type="entry name" value="membrane protein fhac: a member of the omp85/tpsb transporter family"/>
    <property type="match status" value="1"/>
</dbReference>
<dbReference type="InterPro" id="IPR005565">
    <property type="entry name" value="Hemolysn_activator_HlyB_C"/>
</dbReference>
<accession>Q0B939</accession>
<organism evidence="2 3">
    <name type="scientific">Burkholderia ambifaria (strain ATCC BAA-244 / DSM 16087 / CCUG 44356 / LMG 19182 / AMMD)</name>
    <name type="common">Burkholderia cepacia (strain AMMD)</name>
    <dbReference type="NCBI Taxonomy" id="339670"/>
    <lineage>
        <taxon>Bacteria</taxon>
        <taxon>Pseudomonadati</taxon>
        <taxon>Pseudomonadota</taxon>
        <taxon>Betaproteobacteria</taxon>
        <taxon>Burkholderiales</taxon>
        <taxon>Burkholderiaceae</taxon>
        <taxon>Burkholderia</taxon>
        <taxon>Burkholderia cepacia complex</taxon>
    </lineage>
</organism>
<dbReference type="eggNOG" id="COG3210">
    <property type="taxonomic scope" value="Bacteria"/>
</dbReference>
<feature type="domain" description="Haemolysin activator HlyB C-terminal" evidence="1">
    <location>
        <begin position="1"/>
        <end position="36"/>
    </location>
</feature>
<evidence type="ECO:0000313" key="2">
    <source>
        <dbReference type="EMBL" id="ABI89334.1"/>
    </source>
</evidence>
<dbReference type="Proteomes" id="UP000000662">
    <property type="component" value="Chromosome 2"/>
</dbReference>